<evidence type="ECO:0000256" key="1">
    <source>
        <dbReference type="ARBA" id="ARBA00004123"/>
    </source>
</evidence>
<dbReference type="InterPro" id="IPR006164">
    <property type="entry name" value="DNA_bd_Ku70/Ku80"/>
</dbReference>
<keyword evidence="7" id="KW-0547">Nucleotide-binding</keyword>
<dbReference type="GeneID" id="30202258"/>
<dbReference type="PANTHER" id="PTHR12604">
    <property type="entry name" value="KU AUTOANTIGEN DNA HELICASE"/>
    <property type="match status" value="1"/>
</dbReference>
<dbReference type="GO" id="GO:0003684">
    <property type="term" value="F:damaged DNA binding"/>
    <property type="evidence" value="ECO:0007669"/>
    <property type="project" value="InterPro"/>
</dbReference>
<dbReference type="PANTHER" id="PTHR12604:SF4">
    <property type="entry name" value="X-RAY REPAIR CROSS-COMPLEMENTING PROTEIN 5"/>
    <property type="match status" value="1"/>
</dbReference>
<keyword evidence="9" id="KW-0378">Hydrolase</keyword>
<evidence type="ECO:0000256" key="16">
    <source>
        <dbReference type="ARBA" id="ARBA00023242"/>
    </source>
</evidence>
<evidence type="ECO:0000256" key="5">
    <source>
        <dbReference type="ARBA" id="ARBA00021792"/>
    </source>
</evidence>
<evidence type="ECO:0000256" key="14">
    <source>
        <dbReference type="ARBA" id="ARBA00023172"/>
    </source>
</evidence>
<evidence type="ECO:0000256" key="15">
    <source>
        <dbReference type="ARBA" id="ARBA00023204"/>
    </source>
</evidence>
<evidence type="ECO:0000313" key="20">
    <source>
        <dbReference type="Proteomes" id="UP000094112"/>
    </source>
</evidence>
<name>A0A1E3NXR8_WICAA</name>
<evidence type="ECO:0000256" key="9">
    <source>
        <dbReference type="ARBA" id="ARBA00022801"/>
    </source>
</evidence>
<protein>
    <recommendedName>
        <fullName evidence="5">ATP-dependent DNA helicase II subunit 2</fullName>
        <ecNumber evidence="4">3.6.4.12</ecNumber>
    </recommendedName>
    <alternativeName>
        <fullName evidence="17">ATP-dependent DNA helicase II subunit Ku80</fullName>
    </alternativeName>
</protein>
<dbReference type="RefSeq" id="XP_019037196.1">
    <property type="nucleotide sequence ID" value="XM_019185012.1"/>
</dbReference>
<evidence type="ECO:0000256" key="6">
    <source>
        <dbReference type="ARBA" id="ARBA00022454"/>
    </source>
</evidence>
<dbReference type="GO" id="GO:0006310">
    <property type="term" value="P:DNA recombination"/>
    <property type="evidence" value="ECO:0007669"/>
    <property type="project" value="UniProtKB-KW"/>
</dbReference>
<comment type="similarity">
    <text evidence="3">Belongs to the ku80 family.</text>
</comment>
<keyword evidence="11" id="KW-0067">ATP-binding</keyword>
<evidence type="ECO:0000256" key="13">
    <source>
        <dbReference type="ARBA" id="ARBA00023125"/>
    </source>
</evidence>
<feature type="domain" description="Ku" evidence="18">
    <location>
        <begin position="315"/>
        <end position="466"/>
    </location>
</feature>
<dbReference type="GO" id="GO:0006303">
    <property type="term" value="P:double-strand break repair via nonhomologous end joining"/>
    <property type="evidence" value="ECO:0007669"/>
    <property type="project" value="InterPro"/>
</dbReference>
<evidence type="ECO:0000313" key="19">
    <source>
        <dbReference type="EMBL" id="ODQ57989.1"/>
    </source>
</evidence>
<dbReference type="EMBL" id="KV454212">
    <property type="protein sequence ID" value="ODQ57989.1"/>
    <property type="molecule type" value="Genomic_DNA"/>
</dbReference>
<keyword evidence="20" id="KW-1185">Reference proteome</keyword>
<dbReference type="Pfam" id="PF03731">
    <property type="entry name" value="Ku_N"/>
    <property type="match status" value="1"/>
</dbReference>
<keyword evidence="8" id="KW-0227">DNA damage</keyword>
<dbReference type="GO" id="GO:0005524">
    <property type="term" value="F:ATP binding"/>
    <property type="evidence" value="ECO:0007669"/>
    <property type="project" value="UniProtKB-KW"/>
</dbReference>
<dbReference type="Pfam" id="PF02735">
    <property type="entry name" value="Ku"/>
    <property type="match status" value="1"/>
</dbReference>
<organism evidence="19 20">
    <name type="scientific">Wickerhamomyces anomalus (strain ATCC 58044 / CBS 1984 / NCYC 433 / NRRL Y-366-8)</name>
    <name type="common">Yeast</name>
    <name type="synonym">Hansenula anomala</name>
    <dbReference type="NCBI Taxonomy" id="683960"/>
    <lineage>
        <taxon>Eukaryota</taxon>
        <taxon>Fungi</taxon>
        <taxon>Dikarya</taxon>
        <taxon>Ascomycota</taxon>
        <taxon>Saccharomycotina</taxon>
        <taxon>Saccharomycetes</taxon>
        <taxon>Phaffomycetales</taxon>
        <taxon>Wickerhamomycetaceae</taxon>
        <taxon>Wickerhamomyces</taxon>
    </lineage>
</organism>
<dbReference type="CDD" id="cd00873">
    <property type="entry name" value="KU80"/>
    <property type="match status" value="1"/>
</dbReference>
<dbReference type="GO" id="GO:0003678">
    <property type="term" value="F:DNA helicase activity"/>
    <property type="evidence" value="ECO:0007669"/>
    <property type="project" value="UniProtKB-EC"/>
</dbReference>
<dbReference type="InterPro" id="IPR005161">
    <property type="entry name" value="Ku_N"/>
</dbReference>
<sequence length="645" mass="72406">MADKEITAFIIDVGAAMGGAHNGHGVSDLEYGLKYVKDVVASKIIKGRKTDLISLITVDSEESNNPAKLQHISVISEFKQPFYEDLRDLDLHPNPKEYDEDDHDGIIRALLLTFQSTNNFVGKKKFKKNVVLVTNSVNTPELDDEYSQAIVEIVTASNFNMILIGADFDNPTEVHDYVTNRQSWEQLFNQLPGSVLMSGKKANDLIEYPNPKIVRPVKTFSGEFRIGANLLDESFQPHDDISCVCFDVEGYPATKIDRPPGRKIYGLSKTDEPEPISTSNDYEIRLYTNDFDNENEMENADEDELETRQYDIQPVNKEELSKGYKYGKSTVVLPPVLEDKKKYKTSPGIDIRGVVSNTALPRCYSTSESVFIVGKKSSEKDTRALAGFVDSLTELDLFAIARYVQKPNSEVQMVVLIPVYIKKNDGASTKRKAEDENLEDIRALILTRLPFFEDEKISTFPPLTEAHTTSGKVLKKHEKFLPSDEALDAMESYIKSMDLDQEKETDFEGKKRIFNPLTAGSLLPLPTSLGNHDNLVKLATGIHRNNLVLKDVAIKGATFEGGLKEYCKQEDIIPPLEGKLLQDTLPDPKLVKNSQDELAKLAKLLNVSYIGRQKKQDKNNVDEIVAKEEEEDDISLEELLSRGAR</sequence>
<dbReference type="AlphaFoldDB" id="A0A1E3NXR8"/>
<dbReference type="GO" id="GO:0043564">
    <property type="term" value="C:Ku70:Ku80 complex"/>
    <property type="evidence" value="ECO:0007669"/>
    <property type="project" value="InterPro"/>
</dbReference>
<dbReference type="SUPFAM" id="SSF100939">
    <property type="entry name" value="SPOC domain-like"/>
    <property type="match status" value="1"/>
</dbReference>
<evidence type="ECO:0000256" key="10">
    <source>
        <dbReference type="ARBA" id="ARBA00022806"/>
    </source>
</evidence>
<evidence type="ECO:0000256" key="17">
    <source>
        <dbReference type="ARBA" id="ARBA00031847"/>
    </source>
</evidence>
<proteinExistence type="inferred from homology"/>
<dbReference type="SUPFAM" id="SSF53300">
    <property type="entry name" value="vWA-like"/>
    <property type="match status" value="1"/>
</dbReference>
<dbReference type="GO" id="GO:0003690">
    <property type="term" value="F:double-stranded DNA binding"/>
    <property type="evidence" value="ECO:0007669"/>
    <property type="project" value="TreeGrafter"/>
</dbReference>
<dbReference type="EC" id="3.6.4.12" evidence="4"/>
<dbReference type="Gene3D" id="2.40.290.10">
    <property type="match status" value="1"/>
</dbReference>
<keyword evidence="15" id="KW-0234">DNA repair</keyword>
<evidence type="ECO:0000256" key="8">
    <source>
        <dbReference type="ARBA" id="ARBA00022763"/>
    </source>
</evidence>
<gene>
    <name evidence="19" type="ORF">WICANDRAFT_80150</name>
</gene>
<dbReference type="GO" id="GO:0000781">
    <property type="term" value="C:chromosome, telomeric region"/>
    <property type="evidence" value="ECO:0007669"/>
    <property type="project" value="UniProtKB-SubCell"/>
</dbReference>
<evidence type="ECO:0000256" key="4">
    <source>
        <dbReference type="ARBA" id="ARBA00012551"/>
    </source>
</evidence>
<dbReference type="Proteomes" id="UP000094112">
    <property type="component" value="Unassembled WGS sequence"/>
</dbReference>
<dbReference type="STRING" id="683960.A0A1E3NXR8"/>
<dbReference type="Gene3D" id="1.10.1600.10">
    <property type="match status" value="1"/>
</dbReference>
<reference evidence="19 20" key="1">
    <citation type="journal article" date="2016" name="Proc. Natl. Acad. Sci. U.S.A.">
        <title>Comparative genomics of biotechnologically important yeasts.</title>
        <authorList>
            <person name="Riley R."/>
            <person name="Haridas S."/>
            <person name="Wolfe K.H."/>
            <person name="Lopes M.R."/>
            <person name="Hittinger C.T."/>
            <person name="Goeker M."/>
            <person name="Salamov A.A."/>
            <person name="Wisecaver J.H."/>
            <person name="Long T.M."/>
            <person name="Calvey C.H."/>
            <person name="Aerts A.L."/>
            <person name="Barry K.W."/>
            <person name="Choi C."/>
            <person name="Clum A."/>
            <person name="Coughlan A.Y."/>
            <person name="Deshpande S."/>
            <person name="Douglass A.P."/>
            <person name="Hanson S.J."/>
            <person name="Klenk H.-P."/>
            <person name="LaButti K.M."/>
            <person name="Lapidus A."/>
            <person name="Lindquist E.A."/>
            <person name="Lipzen A.M."/>
            <person name="Meier-Kolthoff J.P."/>
            <person name="Ohm R.A."/>
            <person name="Otillar R.P."/>
            <person name="Pangilinan J.L."/>
            <person name="Peng Y."/>
            <person name="Rokas A."/>
            <person name="Rosa C.A."/>
            <person name="Scheuner C."/>
            <person name="Sibirny A.A."/>
            <person name="Slot J.C."/>
            <person name="Stielow J.B."/>
            <person name="Sun H."/>
            <person name="Kurtzman C.P."/>
            <person name="Blackwell M."/>
            <person name="Grigoriev I.V."/>
            <person name="Jeffries T.W."/>
        </authorList>
    </citation>
    <scope>NUCLEOTIDE SEQUENCE [LARGE SCALE GENOMIC DNA]</scope>
    <source>
        <strain evidence="20">ATCC 58044 / CBS 1984 / NCYC 433 / NRRL Y-366-8</strain>
    </source>
</reference>
<comment type="subcellular location">
    <subcellularLocation>
        <location evidence="2">Chromosome</location>
        <location evidence="2">Telomere</location>
    </subcellularLocation>
    <subcellularLocation>
        <location evidence="1">Nucleus</location>
    </subcellularLocation>
</comment>
<keyword evidence="10" id="KW-0347">Helicase</keyword>
<evidence type="ECO:0000256" key="12">
    <source>
        <dbReference type="ARBA" id="ARBA00022895"/>
    </source>
</evidence>
<evidence type="ECO:0000256" key="11">
    <source>
        <dbReference type="ARBA" id="ARBA00022840"/>
    </source>
</evidence>
<evidence type="ECO:0000256" key="3">
    <source>
        <dbReference type="ARBA" id="ARBA00007726"/>
    </source>
</evidence>
<dbReference type="InterPro" id="IPR024193">
    <property type="entry name" value="Ku80"/>
</dbReference>
<evidence type="ECO:0000256" key="7">
    <source>
        <dbReference type="ARBA" id="ARBA00022741"/>
    </source>
</evidence>
<dbReference type="GO" id="GO:0016787">
    <property type="term" value="F:hydrolase activity"/>
    <property type="evidence" value="ECO:0007669"/>
    <property type="project" value="UniProtKB-KW"/>
</dbReference>
<keyword evidence="6" id="KW-0158">Chromosome</keyword>
<dbReference type="InterPro" id="IPR036465">
    <property type="entry name" value="vWFA_dom_sf"/>
</dbReference>
<dbReference type="Gene3D" id="3.40.50.410">
    <property type="entry name" value="von Willebrand factor, type A domain"/>
    <property type="match status" value="1"/>
</dbReference>
<dbReference type="InterPro" id="IPR016194">
    <property type="entry name" value="SPOC-like_C_dom_sf"/>
</dbReference>
<keyword evidence="14" id="KW-0233">DNA recombination</keyword>
<dbReference type="GO" id="GO:0042162">
    <property type="term" value="F:telomeric DNA binding"/>
    <property type="evidence" value="ECO:0007669"/>
    <property type="project" value="InterPro"/>
</dbReference>
<evidence type="ECO:0000259" key="18">
    <source>
        <dbReference type="SMART" id="SM00559"/>
    </source>
</evidence>
<accession>A0A1E3NXR8</accession>
<evidence type="ECO:0000256" key="2">
    <source>
        <dbReference type="ARBA" id="ARBA00004574"/>
    </source>
</evidence>
<keyword evidence="12" id="KW-0779">Telomere</keyword>
<dbReference type="SMART" id="SM00559">
    <property type="entry name" value="Ku78"/>
    <property type="match status" value="1"/>
</dbReference>
<dbReference type="OrthoDB" id="30826at2759"/>
<keyword evidence="16" id="KW-0539">Nucleus</keyword>
<keyword evidence="13" id="KW-0238">DNA-binding</keyword>
<dbReference type="GO" id="GO:0000723">
    <property type="term" value="P:telomere maintenance"/>
    <property type="evidence" value="ECO:0007669"/>
    <property type="project" value="InterPro"/>
</dbReference>